<reference evidence="2" key="1">
    <citation type="journal article" date="2022" name="G3 (Bethesda)">
        <title>High quality genome of the basidiomycete yeast Dioszegia hungarica PDD-24b-2 isolated from cloud water.</title>
        <authorList>
            <person name="Jarrige D."/>
            <person name="Haridas S."/>
            <person name="Bleykasten-Grosshans C."/>
            <person name="Joly M."/>
            <person name="Nadalig T."/>
            <person name="Sancelme M."/>
            <person name="Vuilleumier S."/>
            <person name="Grigoriev I.V."/>
            <person name="Amato P."/>
            <person name="Bringel F."/>
        </authorList>
    </citation>
    <scope>NUCLEOTIDE SEQUENCE</scope>
    <source>
        <strain evidence="2">PDD-24b-2</strain>
    </source>
</reference>
<accession>A0AA38HD56</accession>
<dbReference type="GO" id="GO:0016747">
    <property type="term" value="F:acyltransferase activity, transferring groups other than amino-acyl groups"/>
    <property type="evidence" value="ECO:0007669"/>
    <property type="project" value="InterPro"/>
</dbReference>
<dbReference type="Proteomes" id="UP001164286">
    <property type="component" value="Unassembled WGS sequence"/>
</dbReference>
<dbReference type="Gene3D" id="3.40.630.30">
    <property type="match status" value="1"/>
</dbReference>
<dbReference type="Pfam" id="PF00583">
    <property type="entry name" value="Acetyltransf_1"/>
    <property type="match status" value="1"/>
</dbReference>
<gene>
    <name evidence="2" type="ORF">MKK02DRAFT_42816</name>
</gene>
<evidence type="ECO:0000313" key="2">
    <source>
        <dbReference type="EMBL" id="KAI9638425.1"/>
    </source>
</evidence>
<dbReference type="RefSeq" id="XP_052948202.1">
    <property type="nucleotide sequence ID" value="XM_053092172.1"/>
</dbReference>
<dbReference type="AlphaFoldDB" id="A0AA38HD56"/>
<evidence type="ECO:0000259" key="1">
    <source>
        <dbReference type="PROSITE" id="PS51186"/>
    </source>
</evidence>
<protein>
    <recommendedName>
        <fullName evidence="1">N-acetyltransferase domain-containing protein</fullName>
    </recommendedName>
</protein>
<dbReference type="SUPFAM" id="SSF55729">
    <property type="entry name" value="Acyl-CoA N-acyltransferases (Nat)"/>
    <property type="match status" value="1"/>
</dbReference>
<organism evidence="2 3">
    <name type="scientific">Dioszegia hungarica</name>
    <dbReference type="NCBI Taxonomy" id="4972"/>
    <lineage>
        <taxon>Eukaryota</taxon>
        <taxon>Fungi</taxon>
        <taxon>Dikarya</taxon>
        <taxon>Basidiomycota</taxon>
        <taxon>Agaricomycotina</taxon>
        <taxon>Tremellomycetes</taxon>
        <taxon>Tremellales</taxon>
        <taxon>Bulleribasidiaceae</taxon>
        <taxon>Dioszegia</taxon>
    </lineage>
</organism>
<keyword evidence="3" id="KW-1185">Reference proteome</keyword>
<dbReference type="InterPro" id="IPR000182">
    <property type="entry name" value="GNAT_dom"/>
</dbReference>
<name>A0AA38HD56_9TREE</name>
<sequence>MPATAPPVTYRLAQDADFPLLIAYREECGWGSAALQRNWSDPDRIFCVFMAELDGVVRDVGMGCWYMHQPDDLELANRETGVVHLASLFIAHRYQGKKIGTAAIDLLERVAVLEMGAKSLTLDTTAYLTIWDETHFWREEDKTKPGVSVAWYKARGYTQFRENRPLFLQPTPTDPDRLLTAIFLKKTAEQVRAEQNAA</sequence>
<dbReference type="PROSITE" id="PS51186">
    <property type="entry name" value="GNAT"/>
    <property type="match status" value="1"/>
</dbReference>
<dbReference type="EMBL" id="JAKWFO010000003">
    <property type="protein sequence ID" value="KAI9638425.1"/>
    <property type="molecule type" value="Genomic_DNA"/>
</dbReference>
<dbReference type="InterPro" id="IPR016181">
    <property type="entry name" value="Acyl_CoA_acyltransferase"/>
</dbReference>
<proteinExistence type="predicted"/>
<feature type="domain" description="N-acetyltransferase" evidence="1">
    <location>
        <begin position="8"/>
        <end position="189"/>
    </location>
</feature>
<comment type="caution">
    <text evidence="2">The sequence shown here is derived from an EMBL/GenBank/DDBJ whole genome shotgun (WGS) entry which is preliminary data.</text>
</comment>
<evidence type="ECO:0000313" key="3">
    <source>
        <dbReference type="Proteomes" id="UP001164286"/>
    </source>
</evidence>
<dbReference type="CDD" id="cd04301">
    <property type="entry name" value="NAT_SF"/>
    <property type="match status" value="1"/>
</dbReference>
<dbReference type="GeneID" id="77731377"/>